<dbReference type="EMBL" id="CP093346">
    <property type="protein sequence ID" value="WOG98054.1"/>
    <property type="molecule type" value="Genomic_DNA"/>
</dbReference>
<dbReference type="PANTHER" id="PTHR38223">
    <property type="match status" value="1"/>
</dbReference>
<reference evidence="1" key="1">
    <citation type="journal article" date="2016" name="Nat. Genet.">
        <title>A high-quality carrot genome assembly provides new insights into carotenoid accumulation and asterid genome evolution.</title>
        <authorList>
            <person name="Iorizzo M."/>
            <person name="Ellison S."/>
            <person name="Senalik D."/>
            <person name="Zeng P."/>
            <person name="Satapoomin P."/>
            <person name="Huang J."/>
            <person name="Bowman M."/>
            <person name="Iovene M."/>
            <person name="Sanseverino W."/>
            <person name="Cavagnaro P."/>
            <person name="Yildiz M."/>
            <person name="Macko-Podgorni A."/>
            <person name="Moranska E."/>
            <person name="Grzebelus E."/>
            <person name="Grzebelus D."/>
            <person name="Ashrafi H."/>
            <person name="Zheng Z."/>
            <person name="Cheng S."/>
            <person name="Spooner D."/>
            <person name="Van Deynze A."/>
            <person name="Simon P."/>
        </authorList>
    </citation>
    <scope>NUCLEOTIDE SEQUENCE</scope>
    <source>
        <tissue evidence="1">Leaf</tissue>
    </source>
</reference>
<accession>A0A165YEG3</accession>
<evidence type="ECO:0000313" key="2">
    <source>
        <dbReference type="Proteomes" id="UP000077755"/>
    </source>
</evidence>
<name>A0A165YEG3_DAUCS</name>
<organism evidence="1 2">
    <name type="scientific">Daucus carota subsp. sativus</name>
    <name type="common">Carrot</name>
    <dbReference type="NCBI Taxonomy" id="79200"/>
    <lineage>
        <taxon>Eukaryota</taxon>
        <taxon>Viridiplantae</taxon>
        <taxon>Streptophyta</taxon>
        <taxon>Embryophyta</taxon>
        <taxon>Tracheophyta</taxon>
        <taxon>Spermatophyta</taxon>
        <taxon>Magnoliopsida</taxon>
        <taxon>eudicotyledons</taxon>
        <taxon>Gunneridae</taxon>
        <taxon>Pentapetalae</taxon>
        <taxon>asterids</taxon>
        <taxon>campanulids</taxon>
        <taxon>Apiales</taxon>
        <taxon>Apiaceae</taxon>
        <taxon>Apioideae</taxon>
        <taxon>Scandiceae</taxon>
        <taxon>Daucinae</taxon>
        <taxon>Daucus</taxon>
        <taxon>Daucus sect. Daucus</taxon>
    </lineage>
</organism>
<proteinExistence type="predicted"/>
<sequence length="87" mass="9808">MAGLQYKFFPTDFYFPVPKQSSEISTGNQQIFPVIKTEEIHIEKSSETALVHRQIKSSKIVLKALPSSLSLAPVVKKNISKQYEPSQ</sequence>
<evidence type="ECO:0000313" key="1">
    <source>
        <dbReference type="EMBL" id="WOG98054.1"/>
    </source>
</evidence>
<dbReference type="Gramene" id="KZM99015">
    <property type="protein sequence ID" value="KZM99015"/>
    <property type="gene ID" value="DCAR_013623"/>
</dbReference>
<dbReference type="PANTHER" id="PTHR38223:SF4">
    <property type="match status" value="1"/>
</dbReference>
<dbReference type="AlphaFoldDB" id="A0A165YEG3"/>
<protein>
    <submittedName>
        <fullName evidence="1">Uncharacterized protein</fullName>
    </submittedName>
</protein>
<dbReference type="Proteomes" id="UP000077755">
    <property type="component" value="Chromosome 4"/>
</dbReference>
<reference evidence="1" key="2">
    <citation type="submission" date="2022-03" db="EMBL/GenBank/DDBJ databases">
        <title>Draft title - Genomic analysis of global carrot germplasm unveils the trajectory of domestication and the origin of high carotenoid orange carrot.</title>
        <authorList>
            <person name="Iorizzo M."/>
            <person name="Ellison S."/>
            <person name="Senalik D."/>
            <person name="Macko-Podgorni A."/>
            <person name="Grzebelus D."/>
            <person name="Bostan H."/>
            <person name="Rolling W."/>
            <person name="Curaba J."/>
            <person name="Simon P."/>
        </authorList>
    </citation>
    <scope>NUCLEOTIDE SEQUENCE</scope>
    <source>
        <tissue evidence="1">Leaf</tissue>
    </source>
</reference>
<gene>
    <name evidence="1" type="ORF">DCAR_0417395</name>
</gene>
<keyword evidence="2" id="KW-1185">Reference proteome</keyword>